<feature type="region of interest" description="Disordered" evidence="1">
    <location>
        <begin position="1"/>
        <end position="21"/>
    </location>
</feature>
<name>A0A0B7BMA6_9EUPU</name>
<evidence type="ECO:0000256" key="1">
    <source>
        <dbReference type="SAM" id="MobiDB-lite"/>
    </source>
</evidence>
<reference evidence="2" key="1">
    <citation type="submission" date="2014-12" db="EMBL/GenBank/DDBJ databases">
        <title>Insight into the proteome of Arion vulgaris.</title>
        <authorList>
            <person name="Aradska J."/>
            <person name="Bulat T."/>
            <person name="Smidak R."/>
            <person name="Sarate P."/>
            <person name="Gangsoo J."/>
            <person name="Sialana F."/>
            <person name="Bilban M."/>
            <person name="Lubec G."/>
        </authorList>
    </citation>
    <scope>NUCLEOTIDE SEQUENCE</scope>
    <source>
        <tissue evidence="2">Skin</tissue>
    </source>
</reference>
<feature type="compositionally biased region" description="Polar residues" evidence="1">
    <location>
        <begin position="1"/>
        <end position="11"/>
    </location>
</feature>
<evidence type="ECO:0000313" key="2">
    <source>
        <dbReference type="EMBL" id="CEK94022.1"/>
    </source>
</evidence>
<protein>
    <submittedName>
        <fullName evidence="2">Uncharacterized protein</fullName>
    </submittedName>
</protein>
<feature type="compositionally biased region" description="Basic and acidic residues" evidence="1">
    <location>
        <begin position="12"/>
        <end position="21"/>
    </location>
</feature>
<organism evidence="2">
    <name type="scientific">Arion vulgaris</name>
    <dbReference type="NCBI Taxonomy" id="1028688"/>
    <lineage>
        <taxon>Eukaryota</taxon>
        <taxon>Metazoa</taxon>
        <taxon>Spiralia</taxon>
        <taxon>Lophotrochozoa</taxon>
        <taxon>Mollusca</taxon>
        <taxon>Gastropoda</taxon>
        <taxon>Heterobranchia</taxon>
        <taxon>Euthyneura</taxon>
        <taxon>Panpulmonata</taxon>
        <taxon>Eupulmonata</taxon>
        <taxon>Stylommatophora</taxon>
        <taxon>Helicina</taxon>
        <taxon>Arionoidea</taxon>
        <taxon>Arionidae</taxon>
        <taxon>Arion</taxon>
    </lineage>
</organism>
<feature type="non-terminal residue" evidence="2">
    <location>
        <position position="57"/>
    </location>
</feature>
<dbReference type="AlphaFoldDB" id="A0A0B7BMA6"/>
<accession>A0A0B7BMA6</accession>
<dbReference type="EMBL" id="HACG01047157">
    <property type="protein sequence ID" value="CEK94022.1"/>
    <property type="molecule type" value="Transcribed_RNA"/>
</dbReference>
<sequence length="57" mass="6694">MSLLHTSYQMTKSEREIQNRGRVQVRREYSCRLRRERGNGLGYALFPDPDAHELSAL</sequence>
<proteinExistence type="predicted"/>
<gene>
    <name evidence="2" type="primary">ORF198515</name>
</gene>